<feature type="region of interest" description="Disordered" evidence="2">
    <location>
        <begin position="642"/>
        <end position="661"/>
    </location>
</feature>
<evidence type="ECO:0000313" key="5">
    <source>
        <dbReference type="Proteomes" id="UP000014254"/>
    </source>
</evidence>
<dbReference type="InterPro" id="IPR036612">
    <property type="entry name" value="KH_dom_type_1_sf"/>
</dbReference>
<keyword evidence="5" id="KW-1185">Reference proteome</keyword>
<evidence type="ECO:0000256" key="2">
    <source>
        <dbReference type="SAM" id="MobiDB-lite"/>
    </source>
</evidence>
<dbReference type="CDD" id="cd22453">
    <property type="entry name" value="KH-I_MUG60_like"/>
    <property type="match status" value="1"/>
</dbReference>
<dbReference type="PROSITE" id="PS50084">
    <property type="entry name" value="KH_TYPE_1"/>
    <property type="match status" value="1"/>
</dbReference>
<dbReference type="SMART" id="SM00322">
    <property type="entry name" value="KH"/>
    <property type="match status" value="2"/>
</dbReference>
<name>S2JG48_MUCC1</name>
<dbReference type="VEuPathDB" id="FungiDB:HMPREF1544_05767"/>
<feature type="domain" description="K Homology" evidence="3">
    <location>
        <begin position="207"/>
        <end position="284"/>
    </location>
</feature>
<feature type="domain" description="K Homology" evidence="3">
    <location>
        <begin position="139"/>
        <end position="205"/>
    </location>
</feature>
<feature type="region of interest" description="Disordered" evidence="2">
    <location>
        <begin position="692"/>
        <end position="723"/>
    </location>
</feature>
<dbReference type="InterPro" id="IPR004088">
    <property type="entry name" value="KH_dom_type_1"/>
</dbReference>
<dbReference type="AlphaFoldDB" id="S2JG48"/>
<proteinExistence type="predicted"/>
<feature type="compositionally biased region" description="Polar residues" evidence="2">
    <location>
        <begin position="543"/>
        <end position="557"/>
    </location>
</feature>
<dbReference type="InterPro" id="IPR056553">
    <property type="entry name" value="KH_Mug60-KHD4"/>
</dbReference>
<protein>
    <recommendedName>
        <fullName evidence="3">K Homology domain-containing protein</fullName>
    </recommendedName>
</protein>
<feature type="compositionally biased region" description="Low complexity" evidence="2">
    <location>
        <begin position="696"/>
        <end position="708"/>
    </location>
</feature>
<dbReference type="Proteomes" id="UP000014254">
    <property type="component" value="Unassembled WGS sequence"/>
</dbReference>
<dbReference type="OMA" id="KAHINDM"/>
<dbReference type="OrthoDB" id="271862at2759"/>
<dbReference type="Gene3D" id="3.30.1370.10">
    <property type="entry name" value="K Homology domain, type 1"/>
    <property type="match status" value="1"/>
</dbReference>
<dbReference type="InterPro" id="IPR004087">
    <property type="entry name" value="KH_dom"/>
</dbReference>
<feature type="region of interest" description="Disordered" evidence="2">
    <location>
        <begin position="533"/>
        <end position="598"/>
    </location>
</feature>
<sequence length="765" mass="88170">MKTMCNSQSILNPRKRDWLLLYKKEELTKLMRDNGSSFIAFPPFGSENSNQIQVFAENNINIERTLRTLNYMTSHIFQAVICVNAVQPTEIIARLSQDSGAQVIFRTDFNQFEITGSKEQIQCIVQIIRSLPISQEQHKSVMFSIELALDQREFISGKKNGKINKIMKSCDADIQFQAFNDYNFIITIESEDFFKAKDGLDSLQNELPAEISFFVPEICHRRIIGVAGKNIQRVMKQYGVYVKFSSNDELATFGGYFENEHNVIARTPEKNLHSLLKLKSAVMEFITFQKDRDYVSRSEYVPYYTQRNLLYHNGKYLRDKGRLYNSKITWPERNGTDHVLITGPQSHIEEMQLRIQSLLPQYMDIQVPASVALENILKSADIEELQQKLYTKTSIFLVLPDSLIMTSIMAIEEEDEIDDPLFKIEGRNTNVPYYDYRVLTFKLCYDANSKNQLPKARQMFDTFMNSRFVPVDDTLHNNALNGSPSPEDMRHISPSVMHHIDHPESYEQQQQQQQQQHFFANKKLPSKLRQQSPIDFFAPPAPATSNGSKLSSTVYDRQSQQQEQEKPSSANEDFNVWASKPSPSVSLHNDPLRFSRANIPSTKSSQFYYPRPELKPNYSTSSANLYNQDSYNLFYQYGRNHSMPQHQMQQQQQQQQQEYVSSNSFAPVGYSRQRSTSLIPPGQQYQNQTLLHHNQSTSSTTSSSSSASNTFGPYPSFNLPTPTSRIGIGSTSAMNSSDHHHHYNNSRFYPLDSAYYPVDHHSFYY</sequence>
<evidence type="ECO:0000256" key="1">
    <source>
        <dbReference type="PROSITE-ProRule" id="PRU00117"/>
    </source>
</evidence>
<dbReference type="GO" id="GO:0003723">
    <property type="term" value="F:RNA binding"/>
    <property type="evidence" value="ECO:0007669"/>
    <property type="project" value="UniProtKB-UniRule"/>
</dbReference>
<accession>S2JG48</accession>
<dbReference type="Pfam" id="PF24563">
    <property type="entry name" value="KH_Mug60-KHD4"/>
    <property type="match status" value="1"/>
</dbReference>
<evidence type="ECO:0000259" key="3">
    <source>
        <dbReference type="SMART" id="SM00322"/>
    </source>
</evidence>
<feature type="compositionally biased region" description="Low complexity" evidence="2">
    <location>
        <begin position="645"/>
        <end position="657"/>
    </location>
</feature>
<dbReference type="STRING" id="1220926.S2JG48"/>
<keyword evidence="1" id="KW-0694">RNA-binding</keyword>
<dbReference type="eggNOG" id="KOG2208">
    <property type="taxonomic scope" value="Eukaryota"/>
</dbReference>
<evidence type="ECO:0000313" key="4">
    <source>
        <dbReference type="EMBL" id="EPB87457.1"/>
    </source>
</evidence>
<dbReference type="SUPFAM" id="SSF54791">
    <property type="entry name" value="Eukaryotic type KH-domain (KH-domain type I)"/>
    <property type="match status" value="2"/>
</dbReference>
<reference evidence="5" key="1">
    <citation type="submission" date="2013-05" db="EMBL/GenBank/DDBJ databases">
        <title>The Genome sequence of Mucor circinelloides f. circinelloides 1006PhL.</title>
        <authorList>
            <consortium name="The Broad Institute Genomics Platform"/>
            <person name="Cuomo C."/>
            <person name="Earl A."/>
            <person name="Findley K."/>
            <person name="Lee S.C."/>
            <person name="Walker B."/>
            <person name="Young S."/>
            <person name="Zeng Q."/>
            <person name="Gargeya S."/>
            <person name="Fitzgerald M."/>
            <person name="Haas B."/>
            <person name="Abouelleil A."/>
            <person name="Allen A.W."/>
            <person name="Alvarado L."/>
            <person name="Arachchi H.M."/>
            <person name="Berlin A.M."/>
            <person name="Chapman S.B."/>
            <person name="Gainer-Dewar J."/>
            <person name="Goldberg J."/>
            <person name="Griggs A."/>
            <person name="Gujja S."/>
            <person name="Hansen M."/>
            <person name="Howarth C."/>
            <person name="Imamovic A."/>
            <person name="Ireland A."/>
            <person name="Larimer J."/>
            <person name="McCowan C."/>
            <person name="Murphy C."/>
            <person name="Pearson M."/>
            <person name="Poon T.W."/>
            <person name="Priest M."/>
            <person name="Roberts A."/>
            <person name="Saif S."/>
            <person name="Shea T."/>
            <person name="Sisk P."/>
            <person name="Sykes S."/>
            <person name="Wortman J."/>
            <person name="Nusbaum C."/>
            <person name="Birren B."/>
        </authorList>
    </citation>
    <scope>NUCLEOTIDE SEQUENCE [LARGE SCALE GENOMIC DNA]</scope>
    <source>
        <strain evidence="5">1006PhL</strain>
    </source>
</reference>
<dbReference type="EMBL" id="KE123968">
    <property type="protein sequence ID" value="EPB87457.1"/>
    <property type="molecule type" value="Genomic_DNA"/>
</dbReference>
<gene>
    <name evidence="4" type="ORF">HMPREF1544_05767</name>
</gene>
<organism evidence="4 5">
    <name type="scientific">Mucor circinelloides f. circinelloides (strain 1006PhL)</name>
    <name type="common">Mucormycosis agent</name>
    <name type="synonym">Calyptromyces circinelloides</name>
    <dbReference type="NCBI Taxonomy" id="1220926"/>
    <lineage>
        <taxon>Eukaryota</taxon>
        <taxon>Fungi</taxon>
        <taxon>Fungi incertae sedis</taxon>
        <taxon>Mucoromycota</taxon>
        <taxon>Mucoromycotina</taxon>
        <taxon>Mucoromycetes</taxon>
        <taxon>Mucorales</taxon>
        <taxon>Mucorineae</taxon>
        <taxon>Mucoraceae</taxon>
        <taxon>Mucor</taxon>
    </lineage>
</organism>
<dbReference type="Pfam" id="PF00013">
    <property type="entry name" value="KH_1"/>
    <property type="match status" value="1"/>
</dbReference>
<dbReference type="InParanoid" id="S2JG48"/>